<name>A0A9E6Y033_9ACTN</name>
<dbReference type="KEGG" id="sbae:DSM104329_03577"/>
<proteinExistence type="predicted"/>
<feature type="compositionally biased region" description="Basic and acidic residues" evidence="1">
    <location>
        <begin position="51"/>
        <end position="68"/>
    </location>
</feature>
<reference evidence="2" key="1">
    <citation type="journal article" date="2022" name="Int. J. Syst. Evol. Microbiol.">
        <title>Pseudomonas aegrilactucae sp. nov. and Pseudomonas morbosilactucae sp. nov., pathogens causing bacterial rot of lettuce in Japan.</title>
        <authorList>
            <person name="Sawada H."/>
            <person name="Fujikawa T."/>
            <person name="Satou M."/>
        </authorList>
    </citation>
    <scope>NUCLEOTIDE SEQUENCE</scope>
    <source>
        <strain evidence="2">0166_1</strain>
    </source>
</reference>
<feature type="region of interest" description="Disordered" evidence="1">
    <location>
        <begin position="31"/>
        <end position="68"/>
    </location>
</feature>
<organism evidence="2 3">
    <name type="scientific">Capillimicrobium parvum</name>
    <dbReference type="NCBI Taxonomy" id="2884022"/>
    <lineage>
        <taxon>Bacteria</taxon>
        <taxon>Bacillati</taxon>
        <taxon>Actinomycetota</taxon>
        <taxon>Thermoleophilia</taxon>
        <taxon>Solirubrobacterales</taxon>
        <taxon>Capillimicrobiaceae</taxon>
        <taxon>Capillimicrobium</taxon>
    </lineage>
</organism>
<sequence>MSVKQFVGERSQTGARLSVALRIVAGTCVGDPRVRSPGHRMRATTGRAKPHSNEGDTGANDRLHGGGR</sequence>
<dbReference type="AlphaFoldDB" id="A0A9E6Y033"/>
<gene>
    <name evidence="2" type="ORF">DSM104329_03577</name>
</gene>
<evidence type="ECO:0000313" key="3">
    <source>
        <dbReference type="Proteomes" id="UP001162834"/>
    </source>
</evidence>
<dbReference type="Proteomes" id="UP001162834">
    <property type="component" value="Chromosome"/>
</dbReference>
<dbReference type="EMBL" id="CP087164">
    <property type="protein sequence ID" value="UGS37162.1"/>
    <property type="molecule type" value="Genomic_DNA"/>
</dbReference>
<accession>A0A9E6Y033</accession>
<evidence type="ECO:0000313" key="2">
    <source>
        <dbReference type="EMBL" id="UGS37162.1"/>
    </source>
</evidence>
<protein>
    <submittedName>
        <fullName evidence="2">Uncharacterized protein</fullName>
    </submittedName>
</protein>
<evidence type="ECO:0000256" key="1">
    <source>
        <dbReference type="SAM" id="MobiDB-lite"/>
    </source>
</evidence>
<keyword evidence="3" id="KW-1185">Reference proteome</keyword>